<dbReference type="GO" id="GO:0006397">
    <property type="term" value="P:mRNA processing"/>
    <property type="evidence" value="ECO:0007669"/>
    <property type="project" value="UniProtKB-KW"/>
</dbReference>
<reference evidence="5 6" key="1">
    <citation type="submission" date="2009-12" db="EMBL/GenBank/DDBJ databases">
        <title>The draft genome of Batrachochytrium dendrobatidis.</title>
        <authorList>
            <consortium name="US DOE Joint Genome Institute (JGI-PGF)"/>
            <person name="Kuo A."/>
            <person name="Salamov A."/>
            <person name="Schmutz J."/>
            <person name="Lucas S."/>
            <person name="Pitluck S."/>
            <person name="Rosenblum E."/>
            <person name="Stajich J."/>
            <person name="Eisen M."/>
            <person name="Grigoriev I.V."/>
        </authorList>
    </citation>
    <scope>NUCLEOTIDE SEQUENCE [LARGE SCALE GENOMIC DNA]</scope>
    <source>
        <strain evidence="6">JAM81 / FGSC 10211</strain>
    </source>
</reference>
<evidence type="ECO:0000259" key="4">
    <source>
        <dbReference type="SMART" id="SM01141"/>
    </source>
</evidence>
<evidence type="ECO:0000256" key="3">
    <source>
        <dbReference type="SAM" id="MobiDB-lite"/>
    </source>
</evidence>
<accession>F4NZE8</accession>
<feature type="compositionally biased region" description="Polar residues" evidence="3">
    <location>
        <begin position="210"/>
        <end position="225"/>
    </location>
</feature>
<dbReference type="EMBL" id="GL882882">
    <property type="protein sequence ID" value="EGF81258.1"/>
    <property type="molecule type" value="Genomic_DNA"/>
</dbReference>
<dbReference type="HOGENOM" id="CLU_677893_0_0_1"/>
<evidence type="ECO:0000256" key="2">
    <source>
        <dbReference type="ARBA" id="ARBA00023187"/>
    </source>
</evidence>
<dbReference type="InterPro" id="IPR019147">
    <property type="entry name" value="SWAP_N_domain"/>
</dbReference>
<evidence type="ECO:0000313" key="6">
    <source>
        <dbReference type="Proteomes" id="UP000007241"/>
    </source>
</evidence>
<organism evidence="5 6">
    <name type="scientific">Batrachochytrium dendrobatidis (strain JAM81 / FGSC 10211)</name>
    <name type="common">Frog chytrid fungus</name>
    <dbReference type="NCBI Taxonomy" id="684364"/>
    <lineage>
        <taxon>Eukaryota</taxon>
        <taxon>Fungi</taxon>
        <taxon>Fungi incertae sedis</taxon>
        <taxon>Chytridiomycota</taxon>
        <taxon>Chytridiomycota incertae sedis</taxon>
        <taxon>Chytridiomycetes</taxon>
        <taxon>Rhizophydiales</taxon>
        <taxon>Rhizophydiales incertae sedis</taxon>
        <taxon>Batrachochytrium</taxon>
    </lineage>
</organism>
<keyword evidence="2" id="KW-0508">mRNA splicing</keyword>
<dbReference type="InterPro" id="IPR040397">
    <property type="entry name" value="SWAP"/>
</dbReference>
<feature type="compositionally biased region" description="Polar residues" evidence="3">
    <location>
        <begin position="233"/>
        <end position="242"/>
    </location>
</feature>
<dbReference type="GeneID" id="18240573"/>
<dbReference type="PANTHER" id="PTHR13161">
    <property type="entry name" value="SPLICING FACTOR SUPPRESSOR OF WHITE APRICOT"/>
    <property type="match status" value="1"/>
</dbReference>
<dbReference type="SMART" id="SM01141">
    <property type="entry name" value="DRY_EERY"/>
    <property type="match status" value="1"/>
</dbReference>
<dbReference type="RefSeq" id="XP_006678017.1">
    <property type="nucleotide sequence ID" value="XM_006677954.1"/>
</dbReference>
<dbReference type="GO" id="GO:0008380">
    <property type="term" value="P:RNA splicing"/>
    <property type="evidence" value="ECO:0007669"/>
    <property type="project" value="UniProtKB-KW"/>
</dbReference>
<sequence length="406" mass="45803">MASQTADQHSLLRIGGTKYPLIADNSMHQYIESENSLVQLPGTCDLLVDRFDGRMLLDVIPSQQPTADLEQKKVNAEHDESELNFERYADLIDQARQQCKCDEEDCIDDVDYYWNTSIQNGYSSRSVKPLKGVNIGYDYSSKTKASPSSEDLSNTNTQEKFEDILSNILFQVYPWCSIFAYFHARKLDKPEIDRLNDLAIEYGVSNYTRLLSRSGNNKPSPSKNYRQPHHTQKNQSRQSKYNSDFATNEFGRLRERQDQSSLAISACHSSPNASDLETLDQISFVSEFNNNDVQLAHNDATIAVENAQPAILSNDVTSLSPSLDINNIFNAASNPSSTPLTLHPIQAASTLISEHVLMLKTTINQDESVSISPKIDSTDVDDSPVKIKFKRKNTSKIEKKYRQRLD</sequence>
<dbReference type="STRING" id="684364.F4NZE8"/>
<name>F4NZE8_BATDJ</name>
<dbReference type="PANTHER" id="PTHR13161:SF4">
    <property type="entry name" value="CLK4-ASSOCIATING SERINE_ARGININE RICH PROTEIN"/>
    <property type="match status" value="1"/>
</dbReference>
<dbReference type="InParanoid" id="F4NZE8"/>
<keyword evidence="6" id="KW-1185">Reference proteome</keyword>
<gene>
    <name evidence="5" type="ORF">BATDEDRAFT_34836</name>
</gene>
<keyword evidence="1" id="KW-0507">mRNA processing</keyword>
<feature type="region of interest" description="Disordered" evidence="3">
    <location>
        <begin position="210"/>
        <end position="242"/>
    </location>
</feature>
<protein>
    <recommendedName>
        <fullName evidence="4">Suppressor of white apricot N-terminal domain-containing protein</fullName>
    </recommendedName>
</protein>
<dbReference type="Pfam" id="PF09750">
    <property type="entry name" value="DRY_EERY"/>
    <property type="match status" value="1"/>
</dbReference>
<proteinExistence type="predicted"/>
<feature type="domain" description="Suppressor of white apricot N-terminal" evidence="4">
    <location>
        <begin position="10"/>
        <end position="143"/>
    </location>
</feature>
<dbReference type="AlphaFoldDB" id="F4NZE8"/>
<dbReference type="OrthoDB" id="10070965at2759"/>
<evidence type="ECO:0000313" key="5">
    <source>
        <dbReference type="EMBL" id="EGF81258.1"/>
    </source>
</evidence>
<evidence type="ECO:0000256" key="1">
    <source>
        <dbReference type="ARBA" id="ARBA00022664"/>
    </source>
</evidence>
<dbReference type="Proteomes" id="UP000007241">
    <property type="component" value="Unassembled WGS sequence"/>
</dbReference>